<accession>A0A4S2DS02</accession>
<dbReference type="OrthoDB" id="2353968at2"/>
<protein>
    <submittedName>
        <fullName evidence="1">Uncharacterized protein</fullName>
    </submittedName>
</protein>
<keyword evidence="2" id="KW-1185">Reference proteome</keyword>
<name>A0A4S2DS02_9CLOT</name>
<dbReference type="RefSeq" id="WP_136004924.1">
    <property type="nucleotide sequence ID" value="NZ_SRYR01000001.1"/>
</dbReference>
<comment type="caution">
    <text evidence="1">The sequence shown here is derived from an EMBL/GenBank/DDBJ whole genome shotgun (WGS) entry which is preliminary data.</text>
</comment>
<sequence>MMYDESKCPNCGNTTKGDIVYKCTHCYDIYCEECAGAGPLDTTCPHCGDLSAERLYDIK</sequence>
<proteinExistence type="predicted"/>
<dbReference type="Proteomes" id="UP000306888">
    <property type="component" value="Unassembled WGS sequence"/>
</dbReference>
<evidence type="ECO:0000313" key="2">
    <source>
        <dbReference type="Proteomes" id="UP000306888"/>
    </source>
</evidence>
<reference evidence="1 2" key="1">
    <citation type="submission" date="2019-04" db="EMBL/GenBank/DDBJ databases">
        <title>Microbes associate with the intestines of laboratory mice.</title>
        <authorList>
            <person name="Navarre W."/>
            <person name="Wong E."/>
            <person name="Huang K."/>
            <person name="Tropini C."/>
            <person name="Ng K."/>
            <person name="Yu B."/>
        </authorList>
    </citation>
    <scope>NUCLEOTIDE SEQUENCE [LARGE SCALE GENOMIC DNA]</scope>
    <source>
        <strain evidence="1 2">NM50_B9-20</strain>
    </source>
</reference>
<dbReference type="EMBL" id="SRYR01000001">
    <property type="protein sequence ID" value="TGY44003.1"/>
    <property type="molecule type" value="Genomic_DNA"/>
</dbReference>
<gene>
    <name evidence="1" type="ORF">E5347_04070</name>
</gene>
<evidence type="ECO:0000313" key="1">
    <source>
        <dbReference type="EMBL" id="TGY44003.1"/>
    </source>
</evidence>
<dbReference type="AlphaFoldDB" id="A0A4S2DS02"/>
<organism evidence="1 2">
    <name type="scientific">Clostridium sartagoforme</name>
    <dbReference type="NCBI Taxonomy" id="84031"/>
    <lineage>
        <taxon>Bacteria</taxon>
        <taxon>Bacillati</taxon>
        <taxon>Bacillota</taxon>
        <taxon>Clostridia</taxon>
        <taxon>Eubacteriales</taxon>
        <taxon>Clostridiaceae</taxon>
        <taxon>Clostridium</taxon>
    </lineage>
</organism>